<accession>A0A813LH00</accession>
<dbReference type="Proteomes" id="UP000626109">
    <property type="component" value="Unassembled WGS sequence"/>
</dbReference>
<dbReference type="SUPFAM" id="SSF144232">
    <property type="entry name" value="HIT/MYND zinc finger-like"/>
    <property type="match status" value="1"/>
</dbReference>
<keyword evidence="2 4" id="KW-0863">Zinc-finger</keyword>
<sequence length="167" mass="18893">MNFVILAIAYVAERRFQLDPNTMWAAELCIVGKYAKLKSMEAPVAVSVLDTLDYTFGALLEDLDRLSHEEFQPASRHVKKLMRSMALPDNSRMSMVSCGYCGEVGEGSCSMSKCLGCEVVRYCGTECQKDHWPVHKKLCKHLKRRRQYSDEAARAALEPYQENKSSS</sequence>
<keyword evidence="1" id="KW-0479">Metal-binding</keyword>
<dbReference type="Pfam" id="PF01753">
    <property type="entry name" value="zf-MYND"/>
    <property type="match status" value="1"/>
</dbReference>
<name>A0A813LH00_POLGL</name>
<dbReference type="Gene3D" id="6.10.140.2220">
    <property type="match status" value="1"/>
</dbReference>
<dbReference type="PROSITE" id="PS01360">
    <property type="entry name" value="ZF_MYND_1"/>
    <property type="match status" value="1"/>
</dbReference>
<comment type="caution">
    <text evidence="6">The sequence shown here is derived from an EMBL/GenBank/DDBJ whole genome shotgun (WGS) entry which is preliminary data.</text>
</comment>
<protein>
    <recommendedName>
        <fullName evidence="5">MYND-type domain-containing protein</fullName>
    </recommendedName>
</protein>
<dbReference type="InterPro" id="IPR002893">
    <property type="entry name" value="Znf_MYND"/>
</dbReference>
<reference evidence="6" key="1">
    <citation type="submission" date="2021-02" db="EMBL/GenBank/DDBJ databases">
        <authorList>
            <person name="Dougan E. K."/>
            <person name="Rhodes N."/>
            <person name="Thang M."/>
            <person name="Chan C."/>
        </authorList>
    </citation>
    <scope>NUCLEOTIDE SEQUENCE</scope>
</reference>
<evidence type="ECO:0000256" key="1">
    <source>
        <dbReference type="ARBA" id="ARBA00022723"/>
    </source>
</evidence>
<dbReference type="PROSITE" id="PS50865">
    <property type="entry name" value="ZF_MYND_2"/>
    <property type="match status" value="1"/>
</dbReference>
<evidence type="ECO:0000256" key="3">
    <source>
        <dbReference type="ARBA" id="ARBA00022833"/>
    </source>
</evidence>
<proteinExistence type="predicted"/>
<evidence type="ECO:0000259" key="5">
    <source>
        <dbReference type="PROSITE" id="PS50865"/>
    </source>
</evidence>
<dbReference type="GO" id="GO:0008270">
    <property type="term" value="F:zinc ion binding"/>
    <property type="evidence" value="ECO:0007669"/>
    <property type="project" value="UniProtKB-KW"/>
</dbReference>
<evidence type="ECO:0000256" key="4">
    <source>
        <dbReference type="PROSITE-ProRule" id="PRU00134"/>
    </source>
</evidence>
<evidence type="ECO:0000313" key="7">
    <source>
        <dbReference type="Proteomes" id="UP000626109"/>
    </source>
</evidence>
<keyword evidence="3" id="KW-0862">Zinc</keyword>
<evidence type="ECO:0000313" key="6">
    <source>
        <dbReference type="EMBL" id="CAE8733809.1"/>
    </source>
</evidence>
<dbReference type="AlphaFoldDB" id="A0A813LH00"/>
<dbReference type="EMBL" id="CAJNNW010036382">
    <property type="protein sequence ID" value="CAE8733809.1"/>
    <property type="molecule type" value="Genomic_DNA"/>
</dbReference>
<feature type="domain" description="MYND-type" evidence="5">
    <location>
        <begin position="98"/>
        <end position="139"/>
    </location>
</feature>
<gene>
    <name evidence="6" type="ORF">PGLA2088_LOCUS47002</name>
</gene>
<organism evidence="6 7">
    <name type="scientific">Polarella glacialis</name>
    <name type="common">Dinoflagellate</name>
    <dbReference type="NCBI Taxonomy" id="89957"/>
    <lineage>
        <taxon>Eukaryota</taxon>
        <taxon>Sar</taxon>
        <taxon>Alveolata</taxon>
        <taxon>Dinophyceae</taxon>
        <taxon>Suessiales</taxon>
        <taxon>Suessiaceae</taxon>
        <taxon>Polarella</taxon>
    </lineage>
</organism>
<evidence type="ECO:0000256" key="2">
    <source>
        <dbReference type="ARBA" id="ARBA00022771"/>
    </source>
</evidence>